<feature type="chain" id="PRO_5023114783" evidence="1">
    <location>
        <begin position="24"/>
        <end position="196"/>
    </location>
</feature>
<reference evidence="2 3" key="1">
    <citation type="submission" date="2019-07" db="EMBL/GenBank/DDBJ databases">
        <title>Genomic Encyclopedia of Type Strains, Phase IV (KMG-IV): sequencing the most valuable type-strain genomes for metagenomic binning, comparative biology and taxonomic classification.</title>
        <authorList>
            <person name="Goeker M."/>
        </authorList>
    </citation>
    <scope>NUCLEOTIDE SEQUENCE [LARGE SCALE GENOMIC DNA]</scope>
    <source>
        <strain evidence="2 3">SS015</strain>
    </source>
</reference>
<dbReference type="AlphaFoldDB" id="A0A5D3WFT2"/>
<dbReference type="OrthoDB" id="7107806at2"/>
<sequence>MPTRPIMFVLTVLLLLLPAQVPAQDTQSEDIEAARSEMLKRWNVDGLVKPADVESKAKALLSRPLSEQADEELEDLAQQANAAANFVGFILEGYQQYYRDNYRYDFVQEKVAPFHDAYVVLSNRLKSYRNQAYFNLGKKAAERGDEITAFFFFRDAYRLSAFTDDEGDHKGMRYRAEIEMKKLLGLDGMGTFVYWR</sequence>
<protein>
    <submittedName>
        <fullName evidence="2">Uncharacterized protein</fullName>
    </submittedName>
</protein>
<feature type="signal peptide" evidence="1">
    <location>
        <begin position="1"/>
        <end position="23"/>
    </location>
</feature>
<evidence type="ECO:0000256" key="1">
    <source>
        <dbReference type="SAM" id="SignalP"/>
    </source>
</evidence>
<comment type="caution">
    <text evidence="2">The sequence shown here is derived from an EMBL/GenBank/DDBJ whole genome shotgun (WGS) entry which is preliminary data.</text>
</comment>
<gene>
    <name evidence="2" type="ORF">EDC39_11258</name>
</gene>
<dbReference type="RefSeq" id="WP_148896613.1">
    <property type="nucleotide sequence ID" value="NZ_VNIB01000012.1"/>
</dbReference>
<keyword evidence="3" id="KW-1185">Reference proteome</keyword>
<accession>A0A5D3WFT2</accession>
<dbReference type="EMBL" id="VNIB01000012">
    <property type="protein sequence ID" value="TYO96770.1"/>
    <property type="molecule type" value="Genomic_DNA"/>
</dbReference>
<dbReference type="Proteomes" id="UP000324159">
    <property type="component" value="Unassembled WGS sequence"/>
</dbReference>
<keyword evidence="1" id="KW-0732">Signal</keyword>
<name>A0A5D3WFT2_9BACT</name>
<evidence type="ECO:0000313" key="2">
    <source>
        <dbReference type="EMBL" id="TYO96770.1"/>
    </source>
</evidence>
<evidence type="ECO:0000313" key="3">
    <source>
        <dbReference type="Proteomes" id="UP000324159"/>
    </source>
</evidence>
<organism evidence="2 3">
    <name type="scientific">Geothermobacter ehrlichii</name>
    <dbReference type="NCBI Taxonomy" id="213224"/>
    <lineage>
        <taxon>Bacteria</taxon>
        <taxon>Pseudomonadati</taxon>
        <taxon>Thermodesulfobacteriota</taxon>
        <taxon>Desulfuromonadia</taxon>
        <taxon>Desulfuromonadales</taxon>
        <taxon>Geothermobacteraceae</taxon>
        <taxon>Geothermobacter</taxon>
    </lineage>
</organism>
<proteinExistence type="predicted"/>